<dbReference type="Proteomes" id="UP001165960">
    <property type="component" value="Unassembled WGS sequence"/>
</dbReference>
<dbReference type="EMBL" id="QTSX02005114">
    <property type="protein sequence ID" value="KAJ9060951.1"/>
    <property type="molecule type" value="Genomic_DNA"/>
</dbReference>
<protein>
    <submittedName>
        <fullName evidence="1">Phosphatidylserine decarboxylase</fullName>
        <ecNumber evidence="1">4.1.1.65</ecNumber>
    </submittedName>
</protein>
<dbReference type="EC" id="4.1.1.65" evidence="1"/>
<keyword evidence="1" id="KW-0456">Lyase</keyword>
<sequence>MPGETTVRVQILQGRDLAPKDSNGLSDPYIVVRLNNKKLNTKTVSETLNPIWNETLSFTFKDDMFPQFIQIICWDADFISRDFMGQITIPIKDLFDKSSGLPIMYEDGKNRQWLRLQTKTQKDIVTGAIELNVGFEPSGKTYETWYKIFKSIGGRISPPSEPDTY</sequence>
<reference evidence="1" key="1">
    <citation type="submission" date="2022-04" db="EMBL/GenBank/DDBJ databases">
        <title>Genome of the entomopathogenic fungus Entomophthora muscae.</title>
        <authorList>
            <person name="Elya C."/>
            <person name="Lovett B.R."/>
            <person name="Lee E."/>
            <person name="Macias A.M."/>
            <person name="Hajek A.E."/>
            <person name="De Bivort B.L."/>
            <person name="Kasson M.T."/>
            <person name="De Fine Licht H.H."/>
            <person name="Stajich J.E."/>
        </authorList>
    </citation>
    <scope>NUCLEOTIDE SEQUENCE</scope>
    <source>
        <strain evidence="1">Berkeley</strain>
    </source>
</reference>
<accession>A0ACC2SFN1</accession>
<comment type="caution">
    <text evidence="1">The sequence shown here is derived from an EMBL/GenBank/DDBJ whole genome shotgun (WGS) entry which is preliminary data.</text>
</comment>
<keyword evidence="2" id="KW-1185">Reference proteome</keyword>
<proteinExistence type="predicted"/>
<evidence type="ECO:0000313" key="2">
    <source>
        <dbReference type="Proteomes" id="UP001165960"/>
    </source>
</evidence>
<evidence type="ECO:0000313" key="1">
    <source>
        <dbReference type="EMBL" id="KAJ9060951.1"/>
    </source>
</evidence>
<gene>
    <name evidence="1" type="primary">PSD2_1</name>
    <name evidence="1" type="ORF">DSO57_1025497</name>
</gene>
<organism evidence="1 2">
    <name type="scientific">Entomophthora muscae</name>
    <dbReference type="NCBI Taxonomy" id="34485"/>
    <lineage>
        <taxon>Eukaryota</taxon>
        <taxon>Fungi</taxon>
        <taxon>Fungi incertae sedis</taxon>
        <taxon>Zoopagomycota</taxon>
        <taxon>Entomophthoromycotina</taxon>
        <taxon>Entomophthoromycetes</taxon>
        <taxon>Entomophthorales</taxon>
        <taxon>Entomophthoraceae</taxon>
        <taxon>Entomophthora</taxon>
    </lineage>
</organism>
<name>A0ACC2SFN1_9FUNG</name>